<dbReference type="PANTHER" id="PTHR38477:SF1">
    <property type="entry name" value="MUREIN L,D-TRANSPEPTIDASE CATALYTIC DOMAIN FAMILY PROTEIN"/>
    <property type="match status" value="1"/>
</dbReference>
<dbReference type="EMBL" id="CP014774">
    <property type="protein sequence ID" value="ANB54256.1"/>
    <property type="molecule type" value="Genomic_DNA"/>
</dbReference>
<dbReference type="STRING" id="654.AMS64_05660"/>
<reference evidence="1 6" key="1">
    <citation type="journal article" date="2016" name="J. Clin. Microbiol.">
        <title>Detection and Whole-Genome Sequencing of Carbapenemase-Producing Aeromonas hydrophila Isolates from Routine Perirectal Surveillance Culture.</title>
        <authorList>
            <person name="Hughes H.Y."/>
            <person name="Conlan S.P."/>
            <person name="Lau A.F."/>
            <person name="Dekker J.P."/>
            <person name="Michelin A.V."/>
            <person name="Youn J.H."/>
            <person name="Henderson D.K."/>
            <person name="Frank K.M."/>
            <person name="Segre J.A."/>
            <person name="Palmore T.N."/>
        </authorList>
    </citation>
    <scope>NUCLEOTIDE SEQUENCE [LARGE SCALE GENOMIC DNA]</scope>
    <source>
        <strain evidence="1 6">AVNIH1</strain>
    </source>
</reference>
<evidence type="ECO:0000313" key="4">
    <source>
        <dbReference type="EMBL" id="THJ38250.1"/>
    </source>
</evidence>
<evidence type="ECO:0000313" key="8">
    <source>
        <dbReference type="Proteomes" id="UP000267614"/>
    </source>
</evidence>
<evidence type="ECO:0000313" key="1">
    <source>
        <dbReference type="EMBL" id="ANB54256.1"/>
    </source>
</evidence>
<evidence type="ECO:0000313" key="2">
    <source>
        <dbReference type="EMBL" id="AYV36167.1"/>
    </source>
</evidence>
<dbReference type="OrthoDB" id="9815195at2"/>
<dbReference type="Proteomes" id="UP000267614">
    <property type="component" value="Chromosome"/>
</dbReference>
<dbReference type="EMBL" id="PZKL01000040">
    <property type="protein sequence ID" value="PTH79620.1"/>
    <property type="molecule type" value="Genomic_DNA"/>
</dbReference>
<reference evidence="5" key="5">
    <citation type="journal article" date="2019" name="PLoS ONE">
        <title>Identification and characterization of putative Aeromonas spp. T3SS effectors.</title>
        <authorList>
            <person name="Rangel L.T."/>
            <person name="Marden J."/>
            <person name="Colston S."/>
            <person name="Setubal J.C."/>
            <person name="Graf J."/>
            <person name="Gogarten J.P."/>
        </authorList>
    </citation>
    <scope>NUCLEOTIDE SEQUENCE</scope>
    <source>
        <strain evidence="5">BAQ071013-135</strain>
    </source>
</reference>
<dbReference type="Proteomes" id="UP000309618">
    <property type="component" value="Unassembled WGS sequence"/>
</dbReference>
<evidence type="ECO:0000313" key="3">
    <source>
        <dbReference type="EMBL" id="PTH79620.1"/>
    </source>
</evidence>
<proteinExistence type="predicted"/>
<gene>
    <name evidence="5" type="ORF">CF123_19130</name>
    <name evidence="3" type="ORF">DAA48_18540</name>
    <name evidence="4" type="ORF">E8Q35_22180</name>
    <name evidence="2" type="ORF">EFI48_04705</name>
    <name evidence="1" type="ORF">WM43_17150</name>
</gene>
<dbReference type="AlphaFoldDB" id="A0A165TG53"/>
<dbReference type="EMBL" id="PDXJ01000028">
    <property type="protein sequence ID" value="TND51726.1"/>
    <property type="molecule type" value="Genomic_DNA"/>
</dbReference>
<reference evidence="2 8" key="4">
    <citation type="submission" date="2018-11" db="EMBL/GenBank/DDBJ databases">
        <title>Complete genome sequence of multidrug-resistant Aeromonas veronii strain MS-18-37.</title>
        <authorList>
            <person name="Abdelhamed H."/>
            <person name="Lawrence M."/>
            <person name="Waldbieser G."/>
        </authorList>
    </citation>
    <scope>NUCLEOTIDE SEQUENCE [LARGE SCALE GENOMIC DNA]</scope>
    <source>
        <strain evidence="2 8">MS-18-37</strain>
    </source>
</reference>
<name>A0A165TG53_AERVE</name>
<protein>
    <submittedName>
        <fullName evidence="3 4">Peptidase</fullName>
    </submittedName>
</protein>
<reference evidence="3 7" key="3">
    <citation type="submission" date="2018-03" db="EMBL/GenBank/DDBJ databases">
        <title>Aeromonas veronii whole genome sequencing and analysis.</title>
        <authorList>
            <person name="Xie H."/>
            <person name="Liu T."/>
            <person name="Wang K."/>
        </authorList>
    </citation>
    <scope>NUCLEOTIDE SEQUENCE [LARGE SCALE GENOMIC DNA]</scope>
    <source>
        <strain evidence="3 7">XH.VA.1</strain>
    </source>
</reference>
<dbReference type="PANTHER" id="PTHR38477">
    <property type="entry name" value="HYPOTHETICAL EXPORTED PROTEIN"/>
    <property type="match status" value="1"/>
</dbReference>
<dbReference type="Proteomes" id="UP000241986">
    <property type="component" value="Unassembled WGS sequence"/>
</dbReference>
<evidence type="ECO:0000313" key="6">
    <source>
        <dbReference type="Proteomes" id="UP000076809"/>
    </source>
</evidence>
<dbReference type="OMA" id="IGRSNGC"/>
<evidence type="ECO:0000313" key="5">
    <source>
        <dbReference type="EMBL" id="TND51726.1"/>
    </source>
</evidence>
<evidence type="ECO:0000313" key="7">
    <source>
        <dbReference type="Proteomes" id="UP000241986"/>
    </source>
</evidence>
<evidence type="ECO:0000313" key="9">
    <source>
        <dbReference type="Proteomes" id="UP000309618"/>
    </source>
</evidence>
<dbReference type="Pfam" id="PF13645">
    <property type="entry name" value="YkuD_2"/>
    <property type="match status" value="1"/>
</dbReference>
<dbReference type="Proteomes" id="UP000796104">
    <property type="component" value="Unassembled WGS sequence"/>
</dbReference>
<dbReference type="EMBL" id="SSUX01000030">
    <property type="protein sequence ID" value="THJ38250.1"/>
    <property type="molecule type" value="Genomic_DNA"/>
</dbReference>
<dbReference type="InterPro" id="IPR032676">
    <property type="entry name" value="YkuD_2"/>
</dbReference>
<accession>A0A165TG53</accession>
<sequence>MRQARGNIDWQRGWLLLPLLLISLIWSSTADASWDQSLYRQLGLAGKLDKQTFRQALNSYQTVRHKRKPILTIIDYSKPSTQRRLFVIDMKRHKLLYHTWVSHGRNSGELAAKHFSNQLNSRQSSLGVYRTAETYLGKHGYSLRLDGLSPGKNSNARKRAIVVHGAAYASPTHLRKYDKLGRSWGCPALPKEQARAIIDTIKGGSVIYAHG</sequence>
<dbReference type="RefSeq" id="WP_005354246.1">
    <property type="nucleotide sequence ID" value="NZ_AP027937.1"/>
</dbReference>
<dbReference type="EMBL" id="CP033604">
    <property type="protein sequence ID" value="AYV36167.1"/>
    <property type="molecule type" value="Genomic_DNA"/>
</dbReference>
<reference evidence="4 9" key="6">
    <citation type="submission" date="2019-04" db="EMBL/GenBank/DDBJ databases">
        <title>Comparative genomics of Aeromonas veronii strains pathogenic to fish.</title>
        <authorList>
            <person name="Cascarano M.C."/>
            <person name="Smyrli M."/>
            <person name="Katharios P."/>
        </authorList>
    </citation>
    <scope>NUCLEOTIDE SEQUENCE [LARGE SCALE GENOMIC DNA]</scope>
    <source>
        <strain evidence="4 9">XU1</strain>
    </source>
</reference>
<reference evidence="5" key="2">
    <citation type="submission" date="2017-10" db="EMBL/GenBank/DDBJ databases">
        <authorList>
            <person name="Colston S.M."/>
            <person name="Graf J."/>
        </authorList>
    </citation>
    <scope>NUCLEOTIDE SEQUENCE</scope>
    <source>
        <strain evidence="5">BAQ071013-135</strain>
    </source>
</reference>
<organism evidence="3 7">
    <name type="scientific">Aeromonas veronii</name>
    <dbReference type="NCBI Taxonomy" id="654"/>
    <lineage>
        <taxon>Bacteria</taxon>
        <taxon>Pseudomonadati</taxon>
        <taxon>Pseudomonadota</taxon>
        <taxon>Gammaproteobacteria</taxon>
        <taxon>Aeromonadales</taxon>
        <taxon>Aeromonadaceae</taxon>
        <taxon>Aeromonas</taxon>
    </lineage>
</organism>
<dbReference type="GeneID" id="60845052"/>
<dbReference type="Proteomes" id="UP000076809">
    <property type="component" value="Chromosome"/>
</dbReference>